<dbReference type="GO" id="GO:0006417">
    <property type="term" value="P:regulation of translation"/>
    <property type="evidence" value="ECO:0007669"/>
    <property type="project" value="UniProtKB-KW"/>
</dbReference>
<dbReference type="Gene3D" id="3.30.780.10">
    <property type="entry name" value="SUI1-like domain"/>
    <property type="match status" value="1"/>
</dbReference>
<comment type="similarity">
    <text evidence="2">Belongs to the SUI1 family.</text>
</comment>
<dbReference type="InterPro" id="IPR001950">
    <property type="entry name" value="SUI1"/>
</dbReference>
<sequence length="126" mass="14546">MVDTNFQISTCAEDSDSNVQIPRNFDPFAESKDLGARGIKKEYVHIRVQQRNGKKSWTMMEGLMKDFSYEKILKDLKKEYCCNGTIIQDKELGKVIQLQGDQRKNVSQFLVKADIVNKEQIKVHGF</sequence>
<dbReference type="GO" id="GO:0003729">
    <property type="term" value="F:mRNA binding"/>
    <property type="evidence" value="ECO:0007669"/>
    <property type="project" value="UniProtKB-ARBA"/>
</dbReference>
<dbReference type="PROSITE" id="PS50296">
    <property type="entry name" value="SUI1"/>
    <property type="match status" value="1"/>
</dbReference>
<dbReference type="CDD" id="cd11566">
    <property type="entry name" value="eIF1_SUI1"/>
    <property type="match status" value="1"/>
</dbReference>
<dbReference type="Pfam" id="PF01253">
    <property type="entry name" value="SUI1"/>
    <property type="match status" value="1"/>
</dbReference>
<dbReference type="InterPro" id="IPR036877">
    <property type="entry name" value="SUI1_dom_sf"/>
</dbReference>
<evidence type="ECO:0000313" key="6">
    <source>
        <dbReference type="EMBL" id="KAK4723374.1"/>
    </source>
</evidence>
<dbReference type="SUPFAM" id="SSF55159">
    <property type="entry name" value="eIF1-like"/>
    <property type="match status" value="1"/>
</dbReference>
<name>A0AAV9LDD8_9SOLN</name>
<evidence type="ECO:0000256" key="1">
    <source>
        <dbReference type="ARBA" id="ARBA00003130"/>
    </source>
</evidence>
<dbReference type="InterPro" id="IPR005874">
    <property type="entry name" value="SUI1_euk"/>
</dbReference>
<evidence type="ECO:0000256" key="2">
    <source>
        <dbReference type="ARBA" id="ARBA00005422"/>
    </source>
</evidence>
<evidence type="ECO:0000313" key="7">
    <source>
        <dbReference type="Proteomes" id="UP001311915"/>
    </source>
</evidence>
<feature type="domain" description="SUI1" evidence="5">
    <location>
        <begin position="44"/>
        <end position="114"/>
    </location>
</feature>
<dbReference type="FunFam" id="3.30.780.10:FF:000001">
    <property type="entry name" value="Eukaryotic translation initiation factor SUI1"/>
    <property type="match status" value="1"/>
</dbReference>
<keyword evidence="4" id="KW-0648">Protein biosynthesis</keyword>
<evidence type="ECO:0000259" key="5">
    <source>
        <dbReference type="PROSITE" id="PS50296"/>
    </source>
</evidence>
<reference evidence="6 7" key="1">
    <citation type="submission" date="2023-10" db="EMBL/GenBank/DDBJ databases">
        <title>Genome-Wide Identification Analysis in wild type Solanum Pinnatisectum Reveals Some Genes Defensing Phytophthora Infestans.</title>
        <authorList>
            <person name="Sun C."/>
        </authorList>
    </citation>
    <scope>NUCLEOTIDE SEQUENCE [LARGE SCALE GENOMIC DNA]</scope>
    <source>
        <strain evidence="6">LQN</strain>
        <tissue evidence="6">Leaf</tissue>
    </source>
</reference>
<keyword evidence="7" id="KW-1185">Reference proteome</keyword>
<comment type="caution">
    <text evidence="6">The sequence shown here is derived from an EMBL/GenBank/DDBJ whole genome shotgun (WGS) entry which is preliminary data.</text>
</comment>
<evidence type="ECO:0000256" key="4">
    <source>
        <dbReference type="ARBA" id="ARBA00022917"/>
    </source>
</evidence>
<dbReference type="Proteomes" id="UP001311915">
    <property type="component" value="Unassembled WGS sequence"/>
</dbReference>
<dbReference type="AlphaFoldDB" id="A0AAV9LDD8"/>
<dbReference type="PIRSF" id="PIRSF004499">
    <property type="entry name" value="SUI1_euk"/>
    <property type="match status" value="1"/>
</dbReference>
<proteinExistence type="inferred from homology"/>
<organism evidence="6 7">
    <name type="scientific">Solanum pinnatisectum</name>
    <name type="common">tansyleaf nightshade</name>
    <dbReference type="NCBI Taxonomy" id="50273"/>
    <lineage>
        <taxon>Eukaryota</taxon>
        <taxon>Viridiplantae</taxon>
        <taxon>Streptophyta</taxon>
        <taxon>Embryophyta</taxon>
        <taxon>Tracheophyta</taxon>
        <taxon>Spermatophyta</taxon>
        <taxon>Magnoliopsida</taxon>
        <taxon>eudicotyledons</taxon>
        <taxon>Gunneridae</taxon>
        <taxon>Pentapetalae</taxon>
        <taxon>asterids</taxon>
        <taxon>lamiids</taxon>
        <taxon>Solanales</taxon>
        <taxon>Solanaceae</taxon>
        <taxon>Solanoideae</taxon>
        <taxon>Solaneae</taxon>
        <taxon>Solanum</taxon>
    </lineage>
</organism>
<dbReference type="EMBL" id="JAWPEI010000006">
    <property type="protein sequence ID" value="KAK4723374.1"/>
    <property type="molecule type" value="Genomic_DNA"/>
</dbReference>
<accession>A0AAV9LDD8</accession>
<keyword evidence="3" id="KW-0810">Translation regulation</keyword>
<gene>
    <name evidence="6" type="ORF">R3W88_026153</name>
</gene>
<dbReference type="NCBIfam" id="TIGR01160">
    <property type="entry name" value="SUI1_MOF2"/>
    <property type="match status" value="1"/>
</dbReference>
<dbReference type="GO" id="GO:0003743">
    <property type="term" value="F:translation initiation factor activity"/>
    <property type="evidence" value="ECO:0007669"/>
    <property type="project" value="InterPro"/>
</dbReference>
<comment type="function">
    <text evidence="1">Probably involved in translation.</text>
</comment>
<evidence type="ECO:0000256" key="3">
    <source>
        <dbReference type="ARBA" id="ARBA00022845"/>
    </source>
</evidence>
<protein>
    <recommendedName>
        <fullName evidence="5">SUI1 domain-containing protein</fullName>
    </recommendedName>
</protein>
<dbReference type="PANTHER" id="PTHR10388">
    <property type="entry name" value="EUKARYOTIC TRANSLATION INITIATION FACTOR SUI1"/>
    <property type="match status" value="1"/>
</dbReference>